<accession>A0ABR1ARX3</accession>
<evidence type="ECO:0000313" key="2">
    <source>
        <dbReference type="EMBL" id="KAK6626689.1"/>
    </source>
</evidence>
<dbReference type="Proteomes" id="UP001359485">
    <property type="component" value="Unassembled WGS sequence"/>
</dbReference>
<name>A0ABR1ARX3_POLSC</name>
<keyword evidence="3" id="KW-1185">Reference proteome</keyword>
<protein>
    <submittedName>
        <fullName evidence="2">Uncharacterized protein</fullName>
    </submittedName>
</protein>
<organism evidence="2 3">
    <name type="scientific">Polyplax serrata</name>
    <name type="common">Common mouse louse</name>
    <dbReference type="NCBI Taxonomy" id="468196"/>
    <lineage>
        <taxon>Eukaryota</taxon>
        <taxon>Metazoa</taxon>
        <taxon>Ecdysozoa</taxon>
        <taxon>Arthropoda</taxon>
        <taxon>Hexapoda</taxon>
        <taxon>Insecta</taxon>
        <taxon>Pterygota</taxon>
        <taxon>Neoptera</taxon>
        <taxon>Paraneoptera</taxon>
        <taxon>Psocodea</taxon>
        <taxon>Troctomorpha</taxon>
        <taxon>Phthiraptera</taxon>
        <taxon>Anoplura</taxon>
        <taxon>Polyplacidae</taxon>
        <taxon>Polyplax</taxon>
    </lineage>
</organism>
<dbReference type="EMBL" id="JAWJWF010000045">
    <property type="protein sequence ID" value="KAK6626689.1"/>
    <property type="molecule type" value="Genomic_DNA"/>
</dbReference>
<proteinExistence type="predicted"/>
<comment type="caution">
    <text evidence="2">The sequence shown here is derived from an EMBL/GenBank/DDBJ whole genome shotgun (WGS) entry which is preliminary data.</text>
</comment>
<sequence length="173" mass="19262">MKRPSRREEKPNLIRWKACSERGGRYKPSCSTTREGSLGLSNDRKECTWKGGRKPFGLPLLGTTAGIQEEGNLAVADGQRVKCGLQTRVPQGTRKGNRFNEPVRVGSLSGNIKPRGAHLYPESRLEPSSERHPFISVSSLLFLVFFEGTSARGVSELERRKRRDPAEGDFFGC</sequence>
<reference evidence="2 3" key="1">
    <citation type="submission" date="2023-09" db="EMBL/GenBank/DDBJ databases">
        <title>Genomes of two closely related lineages of the louse Polyplax serrata with different host specificities.</title>
        <authorList>
            <person name="Martinu J."/>
            <person name="Tarabai H."/>
            <person name="Stefka J."/>
            <person name="Hypsa V."/>
        </authorList>
    </citation>
    <scope>NUCLEOTIDE SEQUENCE [LARGE SCALE GENOMIC DNA]</scope>
    <source>
        <strain evidence="2">98ZLc_SE</strain>
    </source>
</reference>
<gene>
    <name evidence="2" type="ORF">RUM44_009165</name>
</gene>
<evidence type="ECO:0000313" key="3">
    <source>
        <dbReference type="Proteomes" id="UP001359485"/>
    </source>
</evidence>
<evidence type="ECO:0000256" key="1">
    <source>
        <dbReference type="SAM" id="MobiDB-lite"/>
    </source>
</evidence>
<feature type="region of interest" description="Disordered" evidence="1">
    <location>
        <begin position="88"/>
        <end position="107"/>
    </location>
</feature>